<feature type="transmembrane region" description="Helical" evidence="6">
    <location>
        <begin position="116"/>
        <end position="137"/>
    </location>
</feature>
<dbReference type="AlphaFoldDB" id="A0A415PQE5"/>
<accession>A0A415PQE5</accession>
<gene>
    <name evidence="7" type="ORF">DWZ83_01940</name>
</gene>
<dbReference type="RefSeq" id="WP_118365271.1">
    <property type="nucleotide sequence ID" value="NZ_JAPFDO010000108.1"/>
</dbReference>
<evidence type="ECO:0000256" key="3">
    <source>
        <dbReference type="ARBA" id="ARBA00022692"/>
    </source>
</evidence>
<feature type="transmembrane region" description="Helical" evidence="6">
    <location>
        <begin position="39"/>
        <end position="60"/>
    </location>
</feature>
<evidence type="ECO:0000256" key="5">
    <source>
        <dbReference type="ARBA" id="ARBA00023136"/>
    </source>
</evidence>
<evidence type="ECO:0000256" key="4">
    <source>
        <dbReference type="ARBA" id="ARBA00022989"/>
    </source>
</evidence>
<dbReference type="InterPro" id="IPR002797">
    <property type="entry name" value="Polysacc_synth"/>
</dbReference>
<dbReference type="EMBL" id="QRPK01000005">
    <property type="protein sequence ID" value="RHM14962.1"/>
    <property type="molecule type" value="Genomic_DNA"/>
</dbReference>
<comment type="caution">
    <text evidence="7">The sequence shown here is derived from an EMBL/GenBank/DDBJ whole genome shotgun (WGS) entry which is preliminary data.</text>
</comment>
<feature type="transmembrane region" description="Helical" evidence="6">
    <location>
        <begin position="312"/>
        <end position="332"/>
    </location>
</feature>
<keyword evidence="3 6" id="KW-0812">Transmembrane</keyword>
<feature type="transmembrane region" description="Helical" evidence="6">
    <location>
        <begin position="379"/>
        <end position="399"/>
    </location>
</feature>
<name>A0A415PQE5_9FIRM</name>
<dbReference type="InterPro" id="IPR024923">
    <property type="entry name" value="PG_synth_SpoVB"/>
</dbReference>
<comment type="subcellular location">
    <subcellularLocation>
        <location evidence="1">Cell membrane</location>
        <topology evidence="1">Multi-pass membrane protein</topology>
    </subcellularLocation>
</comment>
<dbReference type="OrthoDB" id="9775950at2"/>
<dbReference type="Pfam" id="PF01943">
    <property type="entry name" value="Polysacc_synt"/>
    <property type="match status" value="1"/>
</dbReference>
<feature type="transmembrane region" description="Helical" evidence="6">
    <location>
        <begin position="352"/>
        <end position="372"/>
    </location>
</feature>
<evidence type="ECO:0000256" key="6">
    <source>
        <dbReference type="SAM" id="Phobius"/>
    </source>
</evidence>
<dbReference type="PIRSF" id="PIRSF038958">
    <property type="entry name" value="PG_synth_SpoVB"/>
    <property type="match status" value="1"/>
</dbReference>
<keyword evidence="8" id="KW-1185">Reference proteome</keyword>
<dbReference type="Proteomes" id="UP000284868">
    <property type="component" value="Unassembled WGS sequence"/>
</dbReference>
<feature type="transmembrane region" description="Helical" evidence="6">
    <location>
        <begin position="180"/>
        <end position="200"/>
    </location>
</feature>
<keyword evidence="5 6" id="KW-0472">Membrane</keyword>
<organism evidence="7 8">
    <name type="scientific">Amedibacillus dolichus</name>
    <dbReference type="NCBI Taxonomy" id="31971"/>
    <lineage>
        <taxon>Bacteria</taxon>
        <taxon>Bacillati</taxon>
        <taxon>Bacillota</taxon>
        <taxon>Erysipelotrichia</taxon>
        <taxon>Erysipelotrichales</taxon>
        <taxon>Erysipelotrichaceae</taxon>
        <taxon>Amedibacillus</taxon>
    </lineage>
</organism>
<feature type="transmembrane region" description="Helical" evidence="6">
    <location>
        <begin position="268"/>
        <end position="291"/>
    </location>
</feature>
<dbReference type="PANTHER" id="PTHR30250:SF24">
    <property type="entry name" value="STAGE V SPORULATION PROTEIN B"/>
    <property type="match status" value="1"/>
</dbReference>
<evidence type="ECO:0000313" key="7">
    <source>
        <dbReference type="EMBL" id="RHM14962.1"/>
    </source>
</evidence>
<keyword evidence="4 6" id="KW-1133">Transmembrane helix</keyword>
<dbReference type="PANTHER" id="PTHR30250">
    <property type="entry name" value="PST FAMILY PREDICTED COLANIC ACID TRANSPORTER"/>
    <property type="match status" value="1"/>
</dbReference>
<protein>
    <submittedName>
        <fullName evidence="7">Polysaccharide biosynthesis protein</fullName>
    </submittedName>
</protein>
<feature type="transmembrane region" description="Helical" evidence="6">
    <location>
        <begin position="236"/>
        <end position="256"/>
    </location>
</feature>
<keyword evidence="2" id="KW-1003">Cell membrane</keyword>
<dbReference type="GO" id="GO:0005886">
    <property type="term" value="C:plasma membrane"/>
    <property type="evidence" value="ECO:0007669"/>
    <property type="project" value="UniProtKB-SubCell"/>
</dbReference>
<dbReference type="InterPro" id="IPR050833">
    <property type="entry name" value="Poly_Biosynth_Transport"/>
</dbReference>
<proteinExistence type="predicted"/>
<reference evidence="7 8" key="1">
    <citation type="submission" date="2018-08" db="EMBL/GenBank/DDBJ databases">
        <title>A genome reference for cultivated species of the human gut microbiota.</title>
        <authorList>
            <person name="Zou Y."/>
            <person name="Xue W."/>
            <person name="Luo G."/>
        </authorList>
    </citation>
    <scope>NUCLEOTIDE SEQUENCE [LARGE SCALE GENOMIC DNA]</scope>
    <source>
        <strain evidence="7 8">AF35-6BH</strain>
    </source>
</reference>
<feature type="transmembrane region" description="Helical" evidence="6">
    <location>
        <begin position="81"/>
        <end position="104"/>
    </location>
</feature>
<feature type="transmembrane region" description="Helical" evidence="6">
    <location>
        <begin position="405"/>
        <end position="426"/>
    </location>
</feature>
<evidence type="ECO:0000313" key="8">
    <source>
        <dbReference type="Proteomes" id="UP000284868"/>
    </source>
</evidence>
<sequence length="443" mass="48938">MKKTILRSTLLLIIFSVVSKVLSFLVRILLARTLSEAAMSYYTLASPTMVFIITLAQMGIPSALSKVIAQSSQPKKPIKAAILLSIANNLIISLAFLFVLPIMAHLVLRQDAILPVLHAILMLIPCVTSSGLLKGYLYGMQYHHQATASSIYEEASRIAFLMIAFHLLPQLHAVQMAQLAMLSISVGEIASSLYMFCVLLRKKKLSLHVPKLFSQLNRQAFDEVLSVSIPMTGSRFIGSLTYFLEPIVMMAGVSVADSLGMMQAYGQLHGYVLPIITMPSFITVTLSNVLLPSFTYHYARGNQAKARKLFDTILGCCFFIGLSCSLVCYVYSEEILQLFYHSSNGALLLRQLAWPFALYSLQAPLSSVLHALSLSKKSVLDTFLGSFMRILCIFLLSPLLKEKALMLGIVGGMLITTISHAIRLTLAFKHDEKKTHFLSVFPS</sequence>
<evidence type="ECO:0000256" key="1">
    <source>
        <dbReference type="ARBA" id="ARBA00004651"/>
    </source>
</evidence>
<feature type="transmembrane region" description="Helical" evidence="6">
    <location>
        <begin position="158"/>
        <end position="174"/>
    </location>
</feature>
<evidence type="ECO:0000256" key="2">
    <source>
        <dbReference type="ARBA" id="ARBA00022475"/>
    </source>
</evidence>